<dbReference type="PANTHER" id="PTHR44688">
    <property type="entry name" value="DNA-BINDING TRANSCRIPTIONAL ACTIVATOR DEVR_DOSR"/>
    <property type="match status" value="1"/>
</dbReference>
<accession>A0A494TII2</accession>
<sequence length="364" mass="39676">MGGHYASIYIQLFICRALLAMGQIAKAYETACHVRGLVDAHFGRQADLVALVDTVMAEIRYEQGDLEEARALIIASFEGAHNEGWFEIVASACRTATLLTMDSSSQNATLLPRVSAGDFPRGDRARSTRFICAIEAHALVRSGRPLEAGSLLAIAEGGDDPLPDWRIMDTVQMARAEILIAEGLIEEANGLLDRYIERLLATGNRQMALYGLILQAHARRLAGRNDEATTCLIDALALAAPQSMVQAFVHGEAIVVPLLAQAKDRLPLDLVSFVGVVRSRFTKPDPESMPAVEPGGLSPREQEVLQLLAVGMSNKEMARTLSLAEGTVKVHRKRLYKKLKVTGRYAVLDTARRKGMLNNGYDLA</sequence>
<dbReference type="GO" id="GO:0003677">
    <property type="term" value="F:DNA binding"/>
    <property type="evidence" value="ECO:0007669"/>
    <property type="project" value="UniProtKB-KW"/>
</dbReference>
<dbReference type="KEGG" id="spha:D3Y57_02595"/>
<evidence type="ECO:0000313" key="6">
    <source>
        <dbReference type="Proteomes" id="UP000276254"/>
    </source>
</evidence>
<protein>
    <submittedName>
        <fullName evidence="5">LuxR family transcriptional regulator</fullName>
    </submittedName>
</protein>
<dbReference type="InterPro" id="IPR036388">
    <property type="entry name" value="WH-like_DNA-bd_sf"/>
</dbReference>
<reference evidence="5 6" key="1">
    <citation type="submission" date="2018-09" db="EMBL/GenBank/DDBJ databases">
        <title>Sphingomonas peninsula sp. nov., isolated from fildes peninsula, Antarctic soil.</title>
        <authorList>
            <person name="Yingchao G."/>
        </authorList>
    </citation>
    <scope>NUCLEOTIDE SEQUENCE [LARGE SCALE GENOMIC DNA]</scope>
    <source>
        <strain evidence="5 6">YZ-8</strain>
        <plasmid evidence="5 6">unnamed1</plasmid>
    </source>
</reference>
<evidence type="ECO:0000313" key="5">
    <source>
        <dbReference type="EMBL" id="AYJ84965.1"/>
    </source>
</evidence>
<dbReference type="InterPro" id="IPR011990">
    <property type="entry name" value="TPR-like_helical_dom_sf"/>
</dbReference>
<proteinExistence type="predicted"/>
<evidence type="ECO:0000259" key="4">
    <source>
        <dbReference type="PROSITE" id="PS50043"/>
    </source>
</evidence>
<keyword evidence="6" id="KW-1185">Reference proteome</keyword>
<dbReference type="Proteomes" id="UP000276254">
    <property type="component" value="Plasmid unnamed1"/>
</dbReference>
<dbReference type="Gene3D" id="1.25.40.10">
    <property type="entry name" value="Tetratricopeptide repeat domain"/>
    <property type="match status" value="1"/>
</dbReference>
<keyword evidence="1" id="KW-0805">Transcription regulation</keyword>
<keyword evidence="2" id="KW-0238">DNA-binding</keyword>
<geneLocation type="plasmid" evidence="5">
    <name>unnamed1</name>
</geneLocation>
<dbReference type="InterPro" id="IPR041617">
    <property type="entry name" value="TPR_MalT"/>
</dbReference>
<evidence type="ECO:0000256" key="3">
    <source>
        <dbReference type="ARBA" id="ARBA00023163"/>
    </source>
</evidence>
<dbReference type="Gene3D" id="1.10.10.10">
    <property type="entry name" value="Winged helix-like DNA-binding domain superfamily/Winged helix DNA-binding domain"/>
    <property type="match status" value="1"/>
</dbReference>
<feature type="domain" description="HTH luxR-type" evidence="4">
    <location>
        <begin position="290"/>
        <end position="355"/>
    </location>
</feature>
<dbReference type="AlphaFoldDB" id="A0A494TII2"/>
<keyword evidence="3" id="KW-0804">Transcription</keyword>
<dbReference type="SUPFAM" id="SSF46894">
    <property type="entry name" value="C-terminal effector domain of the bipartite response regulators"/>
    <property type="match status" value="1"/>
</dbReference>
<dbReference type="PROSITE" id="PS50043">
    <property type="entry name" value="HTH_LUXR_2"/>
    <property type="match status" value="1"/>
</dbReference>
<dbReference type="Pfam" id="PF00196">
    <property type="entry name" value="GerE"/>
    <property type="match status" value="1"/>
</dbReference>
<dbReference type="OrthoDB" id="9814495at2"/>
<evidence type="ECO:0000256" key="1">
    <source>
        <dbReference type="ARBA" id="ARBA00023015"/>
    </source>
</evidence>
<keyword evidence="5" id="KW-0614">Plasmid</keyword>
<dbReference type="PANTHER" id="PTHR44688:SF16">
    <property type="entry name" value="DNA-BINDING TRANSCRIPTIONAL ACTIVATOR DEVR_DOSR"/>
    <property type="match status" value="1"/>
</dbReference>
<dbReference type="GO" id="GO:0006355">
    <property type="term" value="P:regulation of DNA-templated transcription"/>
    <property type="evidence" value="ECO:0007669"/>
    <property type="project" value="InterPro"/>
</dbReference>
<dbReference type="InterPro" id="IPR016032">
    <property type="entry name" value="Sig_transdc_resp-reg_C-effctor"/>
</dbReference>
<gene>
    <name evidence="5" type="ORF">D3Y57_02595</name>
</gene>
<dbReference type="SMART" id="SM00421">
    <property type="entry name" value="HTH_LUXR"/>
    <property type="match status" value="1"/>
</dbReference>
<name>A0A494TII2_SPHPE</name>
<dbReference type="CDD" id="cd06170">
    <property type="entry name" value="LuxR_C_like"/>
    <property type="match status" value="1"/>
</dbReference>
<dbReference type="EMBL" id="CP032828">
    <property type="protein sequence ID" value="AYJ84965.1"/>
    <property type="molecule type" value="Genomic_DNA"/>
</dbReference>
<dbReference type="PRINTS" id="PR00038">
    <property type="entry name" value="HTHLUXR"/>
</dbReference>
<evidence type="ECO:0000256" key="2">
    <source>
        <dbReference type="ARBA" id="ARBA00023125"/>
    </source>
</evidence>
<organism evidence="5 6">
    <name type="scientific">Sphingomonas paeninsulae</name>
    <dbReference type="NCBI Taxonomy" id="2319844"/>
    <lineage>
        <taxon>Bacteria</taxon>
        <taxon>Pseudomonadati</taxon>
        <taxon>Pseudomonadota</taxon>
        <taxon>Alphaproteobacteria</taxon>
        <taxon>Sphingomonadales</taxon>
        <taxon>Sphingomonadaceae</taxon>
        <taxon>Sphingomonas</taxon>
    </lineage>
</organism>
<dbReference type="Pfam" id="PF17874">
    <property type="entry name" value="TPR_MalT"/>
    <property type="match status" value="1"/>
</dbReference>
<dbReference type="InterPro" id="IPR000792">
    <property type="entry name" value="Tscrpt_reg_LuxR_C"/>
</dbReference>